<dbReference type="InterPro" id="IPR017853">
    <property type="entry name" value="GH"/>
</dbReference>
<dbReference type="Gene3D" id="2.60.40.10">
    <property type="entry name" value="Immunoglobulins"/>
    <property type="match status" value="3"/>
</dbReference>
<feature type="domain" description="Glycoside hydrolase family 2 immunoglobulin-like beta-sandwich" evidence="5">
    <location>
        <begin position="217"/>
        <end position="319"/>
    </location>
</feature>
<evidence type="ECO:0000259" key="6">
    <source>
        <dbReference type="Pfam" id="PF02836"/>
    </source>
</evidence>
<dbReference type="SUPFAM" id="SSF49373">
    <property type="entry name" value="Invasin/intimin cell-adhesion fragments"/>
    <property type="match status" value="1"/>
</dbReference>
<evidence type="ECO:0000259" key="9">
    <source>
        <dbReference type="Pfam" id="PF18565"/>
    </source>
</evidence>
<dbReference type="GO" id="GO:0004553">
    <property type="term" value="F:hydrolase activity, hydrolyzing O-glycosyl compounds"/>
    <property type="evidence" value="ECO:0007669"/>
    <property type="project" value="InterPro"/>
</dbReference>
<keyword evidence="11" id="KW-1185">Reference proteome</keyword>
<dbReference type="InterPro" id="IPR008979">
    <property type="entry name" value="Galactose-bd-like_sf"/>
</dbReference>
<comment type="similarity">
    <text evidence="1">Belongs to the glycosyl hydrolase 2 family.</text>
</comment>
<evidence type="ECO:0000259" key="8">
    <source>
        <dbReference type="Pfam" id="PF16355"/>
    </source>
</evidence>
<evidence type="ECO:0000313" key="11">
    <source>
        <dbReference type="Proteomes" id="UP000179797"/>
    </source>
</evidence>
<keyword evidence="3" id="KW-0326">Glycosidase</keyword>
<organism evidence="10 11">
    <name type="scientific">Flammeovirga pacifica</name>
    <dbReference type="NCBI Taxonomy" id="915059"/>
    <lineage>
        <taxon>Bacteria</taxon>
        <taxon>Pseudomonadati</taxon>
        <taxon>Bacteroidota</taxon>
        <taxon>Cytophagia</taxon>
        <taxon>Cytophagales</taxon>
        <taxon>Flammeovirgaceae</taxon>
        <taxon>Flammeovirga</taxon>
    </lineage>
</organism>
<dbReference type="EMBL" id="JRYR02000001">
    <property type="protein sequence ID" value="OHX66620.1"/>
    <property type="molecule type" value="Genomic_DNA"/>
</dbReference>
<dbReference type="Pfam" id="PF18565">
    <property type="entry name" value="Glyco_hydro2_C5"/>
    <property type="match status" value="1"/>
</dbReference>
<dbReference type="Pfam" id="PF02837">
    <property type="entry name" value="Glyco_hydro_2_N"/>
    <property type="match status" value="1"/>
</dbReference>
<dbReference type="InterPro" id="IPR006103">
    <property type="entry name" value="Glyco_hydro_2_cat"/>
</dbReference>
<dbReference type="Gene3D" id="3.20.20.80">
    <property type="entry name" value="Glycosidases"/>
    <property type="match status" value="1"/>
</dbReference>
<dbReference type="PRINTS" id="PR00132">
    <property type="entry name" value="GLHYDRLASE2"/>
</dbReference>
<feature type="domain" description="DUF4982" evidence="8">
    <location>
        <begin position="583"/>
        <end position="644"/>
    </location>
</feature>
<dbReference type="OrthoDB" id="9801077at2"/>
<feature type="chain" id="PRO_5010222280" description="Beta-galactosidase" evidence="4">
    <location>
        <begin position="25"/>
        <end position="968"/>
    </location>
</feature>
<dbReference type="RefSeq" id="WP_044221258.1">
    <property type="nucleotide sequence ID" value="NZ_JRYR02000001.1"/>
</dbReference>
<dbReference type="SUPFAM" id="SSF49303">
    <property type="entry name" value="beta-Galactosidase/glucuronidase domain"/>
    <property type="match status" value="1"/>
</dbReference>
<sequence>MNINKIIKSLLITVSIFLTNSVVAQTTTQLQKSRVKLDINNQWTFYRGELPEKSVTSTDFDDSKWDVVNVPHSMQLSSNDLDNSSDTSSQLTFHRYIGWYRKQLKVEASANQKVFLEFEGAHQHTRLWVNGKYVGEDMVSGFTPFHFDVTDYVHKDGQENTVVLSVDNRLNPNIPPDGDRRDYILYSGLYRDVYLVVKNPLHITFDWEDKYAGVYITTPTISKNNATVSIRSTVRNNQKMPVQSKVVQRIIDKDGYVIAKVEAEKNIPQNSDYTFNQTTGITENLHLWSIDDPYLYKVQTIVYQNGEVMDMVENPLGVRKFDFIDGEGFLLNGKNIELIGVNKHQQYPFVGDAVANSLHRKDAEQFKETGYNVVRLAHYPHDNAFIEACDELGILLIEEAPSWIHFVEGEWFDNLEEATRIMIRNHRNHPSILMWSGGLNHRGPVERLHYACKEEDPTRMTGSNGAPWTGPVHSGICDIYTPMDYQNTPVTENDFSFLCEHGSSKDALTNQFEVSKSRASANRFGVALWTAHDYFSFQRDWGMQVRRPFSIYRVPNPVNYWYKSEFSESPMVYIADERASTDKIIVFSNCDQVELYNNGKLVATQKPDSDPNRSYCNSPSYTFTLPTEKGDLTAKGFIRGAEVAQYTLKKYGKAYQLKLVVEEQNKAIEASGSDMRMVRAYVLDKNGNHVINDQSLVSFKIEGEGIIVAGDDIGANPNKAYWGTASAVLTSTLNAGNFKITAKAKGLKTATIEGSTVPYNRDLRQQNITEVYDYPIVKVDMGGDDQLLQFDWYRWDGTSNSSFILKDYDNATVAVNSKKGDKTWTTAFGLLGNKPYLAMDALKVEGDDEIHITFKDLPKGTYTLKTYHHSIKVLAKVKGDAILEKKLNTYQIGVQDALGNRIAVPAIEPTSGTKLGNLYPAMADYLITSDGKSEVKVIIKNHAQDVPVVLNGFEITKQNKDNISKQTL</sequence>
<evidence type="ECO:0000259" key="7">
    <source>
        <dbReference type="Pfam" id="PF02837"/>
    </source>
</evidence>
<evidence type="ECO:0000313" key="10">
    <source>
        <dbReference type="EMBL" id="OHX66620.1"/>
    </source>
</evidence>
<dbReference type="SUPFAM" id="SSF49785">
    <property type="entry name" value="Galactose-binding domain-like"/>
    <property type="match status" value="1"/>
</dbReference>
<dbReference type="InterPro" id="IPR006104">
    <property type="entry name" value="Glyco_hydro_2_N"/>
</dbReference>
<comment type="caution">
    <text evidence="10">The sequence shown here is derived from an EMBL/GenBank/DDBJ whole genome shotgun (WGS) entry which is preliminary data.</text>
</comment>
<dbReference type="PANTHER" id="PTHR42732">
    <property type="entry name" value="BETA-GALACTOSIDASE"/>
    <property type="match status" value="1"/>
</dbReference>
<feature type="domain" description="Glycoside hydrolase family 2" evidence="9">
    <location>
        <begin position="659"/>
        <end position="753"/>
    </location>
</feature>
<gene>
    <name evidence="10" type="ORF">NH26_09750</name>
</gene>
<keyword evidence="2" id="KW-0378">Hydrolase</keyword>
<evidence type="ECO:0000256" key="1">
    <source>
        <dbReference type="ARBA" id="ARBA00007401"/>
    </source>
</evidence>
<protein>
    <recommendedName>
        <fullName evidence="12">Beta-galactosidase</fullName>
    </recommendedName>
</protein>
<dbReference type="Proteomes" id="UP000179797">
    <property type="component" value="Unassembled WGS sequence"/>
</dbReference>
<evidence type="ECO:0000256" key="2">
    <source>
        <dbReference type="ARBA" id="ARBA00022801"/>
    </source>
</evidence>
<feature type="signal peptide" evidence="4">
    <location>
        <begin position="1"/>
        <end position="24"/>
    </location>
</feature>
<dbReference type="GO" id="GO:0005975">
    <property type="term" value="P:carbohydrate metabolic process"/>
    <property type="evidence" value="ECO:0007669"/>
    <property type="project" value="InterPro"/>
</dbReference>
<dbReference type="InterPro" id="IPR013783">
    <property type="entry name" value="Ig-like_fold"/>
</dbReference>
<dbReference type="InterPro" id="IPR036156">
    <property type="entry name" value="Beta-gal/glucu_dom_sf"/>
</dbReference>
<feature type="domain" description="Glycosyl hydrolases family 2 sugar binding" evidence="7">
    <location>
        <begin position="97"/>
        <end position="197"/>
    </location>
</feature>
<feature type="domain" description="Glycoside hydrolase family 2 catalytic" evidence="6">
    <location>
        <begin position="326"/>
        <end position="487"/>
    </location>
</feature>
<dbReference type="AlphaFoldDB" id="A0A1S1Z036"/>
<dbReference type="Gene3D" id="2.60.120.260">
    <property type="entry name" value="Galactose-binding domain-like"/>
    <property type="match status" value="1"/>
</dbReference>
<evidence type="ECO:0008006" key="12">
    <source>
        <dbReference type="Google" id="ProtNLM"/>
    </source>
</evidence>
<dbReference type="InterPro" id="IPR008964">
    <property type="entry name" value="Invasin/intimin_cell_adhesion"/>
</dbReference>
<reference evidence="10 11" key="1">
    <citation type="journal article" date="2012" name="Int. J. Syst. Evol. Microbiol.">
        <title>Flammeovirga pacifica sp. nov., isolated from deep-sea sediment.</title>
        <authorList>
            <person name="Xu H."/>
            <person name="Fu Y."/>
            <person name="Yang N."/>
            <person name="Ding Z."/>
            <person name="Lai Q."/>
            <person name="Zeng R."/>
        </authorList>
    </citation>
    <scope>NUCLEOTIDE SEQUENCE [LARGE SCALE GENOMIC DNA]</scope>
    <source>
        <strain evidence="11">DSM 24597 / LMG 26175 / WPAGA1</strain>
    </source>
</reference>
<dbReference type="Pfam" id="PF16355">
    <property type="entry name" value="DUF4982"/>
    <property type="match status" value="1"/>
</dbReference>
<proteinExistence type="inferred from homology"/>
<dbReference type="STRING" id="915059.NH26_09750"/>
<evidence type="ECO:0000256" key="3">
    <source>
        <dbReference type="ARBA" id="ARBA00023295"/>
    </source>
</evidence>
<name>A0A1S1Z036_FLAPC</name>
<accession>A0A1S1Z036</accession>
<dbReference type="InterPro" id="IPR051913">
    <property type="entry name" value="GH2_Domain-Containing"/>
</dbReference>
<dbReference type="InterPro" id="IPR032311">
    <property type="entry name" value="DUF4982"/>
</dbReference>
<dbReference type="Pfam" id="PF02836">
    <property type="entry name" value="Glyco_hydro_2_C"/>
    <property type="match status" value="1"/>
</dbReference>
<dbReference type="InterPro" id="IPR006102">
    <property type="entry name" value="Ig-like_GH2"/>
</dbReference>
<evidence type="ECO:0000256" key="4">
    <source>
        <dbReference type="SAM" id="SignalP"/>
    </source>
</evidence>
<keyword evidence="4" id="KW-0732">Signal</keyword>
<dbReference type="InterPro" id="IPR006101">
    <property type="entry name" value="Glyco_hydro_2"/>
</dbReference>
<dbReference type="SUPFAM" id="SSF51445">
    <property type="entry name" value="(Trans)glycosidases"/>
    <property type="match status" value="1"/>
</dbReference>
<dbReference type="Pfam" id="PF00703">
    <property type="entry name" value="Glyco_hydro_2"/>
    <property type="match status" value="1"/>
</dbReference>
<evidence type="ECO:0000259" key="5">
    <source>
        <dbReference type="Pfam" id="PF00703"/>
    </source>
</evidence>
<dbReference type="PANTHER" id="PTHR42732:SF1">
    <property type="entry name" value="BETA-MANNOSIDASE"/>
    <property type="match status" value="1"/>
</dbReference>
<dbReference type="InterPro" id="IPR040605">
    <property type="entry name" value="Glyco_hydro2_dom5"/>
</dbReference>